<dbReference type="InterPro" id="IPR000182">
    <property type="entry name" value="GNAT_dom"/>
</dbReference>
<protein>
    <submittedName>
        <fullName evidence="3">GNAT family N-acetyltransferase</fullName>
    </submittedName>
</protein>
<proteinExistence type="predicted"/>
<dbReference type="OrthoDB" id="5419426at2"/>
<dbReference type="InterPro" id="IPR016181">
    <property type="entry name" value="Acyl_CoA_acyltransferase"/>
</dbReference>
<keyword evidence="1 3" id="KW-0808">Transferase</keyword>
<dbReference type="GO" id="GO:0008080">
    <property type="term" value="F:N-acetyltransferase activity"/>
    <property type="evidence" value="ECO:0007669"/>
    <property type="project" value="InterPro"/>
</dbReference>
<accession>A0A411PJF8</accession>
<evidence type="ECO:0000313" key="4">
    <source>
        <dbReference type="Proteomes" id="UP000291106"/>
    </source>
</evidence>
<organism evidence="3 4">
    <name type="scientific">Shewanella maritima</name>
    <dbReference type="NCBI Taxonomy" id="2520507"/>
    <lineage>
        <taxon>Bacteria</taxon>
        <taxon>Pseudomonadati</taxon>
        <taxon>Pseudomonadota</taxon>
        <taxon>Gammaproteobacteria</taxon>
        <taxon>Alteromonadales</taxon>
        <taxon>Shewanellaceae</taxon>
        <taxon>Shewanella</taxon>
    </lineage>
</organism>
<sequence>MTNITTDNINQVSDQDWQIRPIETRDNPAVAEVIRSVSGEYGLTADKGYGVADPNLDDMEATYAADGWQYWVIEYQGKVLGGAGIAPLSSSLTQTQCQTSTTGIAELQKMYFSKAIRGKKLALPMFEICQQFAIAEGYSQLYLETTALLPEALNFYNQLGFKRCRHLGDTGHDACEIAMILQLTADK</sequence>
<dbReference type="Pfam" id="PF00583">
    <property type="entry name" value="Acetyltransf_1"/>
    <property type="match status" value="1"/>
</dbReference>
<dbReference type="KEGG" id="smai:EXU30_14345"/>
<dbReference type="Gene3D" id="3.40.630.30">
    <property type="match status" value="1"/>
</dbReference>
<dbReference type="PROSITE" id="PS51186">
    <property type="entry name" value="GNAT"/>
    <property type="match status" value="1"/>
</dbReference>
<dbReference type="RefSeq" id="WP_130601157.1">
    <property type="nucleotide sequence ID" value="NZ_CP036200.1"/>
</dbReference>
<reference evidence="3 4" key="1">
    <citation type="submission" date="2019-02" db="EMBL/GenBank/DDBJ databases">
        <title>Shewanella sp. D4-2 isolated from Dokdo Island.</title>
        <authorList>
            <person name="Baek K."/>
        </authorList>
    </citation>
    <scope>NUCLEOTIDE SEQUENCE [LARGE SCALE GENOMIC DNA]</scope>
    <source>
        <strain evidence="3 4">D4-2</strain>
    </source>
</reference>
<dbReference type="EMBL" id="CP036200">
    <property type="protein sequence ID" value="QBF83741.1"/>
    <property type="molecule type" value="Genomic_DNA"/>
</dbReference>
<gene>
    <name evidence="3" type="ORF">EXU30_14345</name>
</gene>
<dbReference type="Proteomes" id="UP000291106">
    <property type="component" value="Chromosome"/>
</dbReference>
<name>A0A411PJF8_9GAMM</name>
<feature type="domain" description="N-acetyltransferase" evidence="2">
    <location>
        <begin position="17"/>
        <end position="184"/>
    </location>
</feature>
<dbReference type="InterPro" id="IPR050769">
    <property type="entry name" value="NAT_camello-type"/>
</dbReference>
<dbReference type="SUPFAM" id="SSF55729">
    <property type="entry name" value="Acyl-CoA N-acyltransferases (Nat)"/>
    <property type="match status" value="1"/>
</dbReference>
<evidence type="ECO:0000259" key="2">
    <source>
        <dbReference type="PROSITE" id="PS51186"/>
    </source>
</evidence>
<dbReference type="PANTHER" id="PTHR13947:SF37">
    <property type="entry name" value="LD18367P"/>
    <property type="match status" value="1"/>
</dbReference>
<dbReference type="PANTHER" id="PTHR13947">
    <property type="entry name" value="GNAT FAMILY N-ACETYLTRANSFERASE"/>
    <property type="match status" value="1"/>
</dbReference>
<evidence type="ECO:0000313" key="3">
    <source>
        <dbReference type="EMBL" id="QBF83741.1"/>
    </source>
</evidence>
<dbReference type="AlphaFoldDB" id="A0A411PJF8"/>
<evidence type="ECO:0000256" key="1">
    <source>
        <dbReference type="ARBA" id="ARBA00022679"/>
    </source>
</evidence>
<keyword evidence="4" id="KW-1185">Reference proteome</keyword>